<dbReference type="Pfam" id="PF00072">
    <property type="entry name" value="Response_reg"/>
    <property type="match status" value="1"/>
</dbReference>
<dbReference type="RefSeq" id="WP_095510614.1">
    <property type="nucleotide sequence ID" value="NZ_MQWD01000001.1"/>
</dbReference>
<dbReference type="GO" id="GO:0000160">
    <property type="term" value="P:phosphorelay signal transduction system"/>
    <property type="evidence" value="ECO:0007669"/>
    <property type="project" value="InterPro"/>
</dbReference>
<protein>
    <submittedName>
        <fullName evidence="4">Response regulator</fullName>
    </submittedName>
</protein>
<feature type="domain" description="Response regulatory" evidence="3">
    <location>
        <begin position="7"/>
        <end position="128"/>
    </location>
</feature>
<evidence type="ECO:0000313" key="5">
    <source>
        <dbReference type="Proteomes" id="UP000216339"/>
    </source>
</evidence>
<dbReference type="SUPFAM" id="SSF52172">
    <property type="entry name" value="CheY-like"/>
    <property type="match status" value="1"/>
</dbReference>
<dbReference type="Proteomes" id="UP000216339">
    <property type="component" value="Unassembled WGS sequence"/>
</dbReference>
<reference evidence="4 5" key="1">
    <citation type="submission" date="2016-11" db="EMBL/GenBank/DDBJ databases">
        <title>Study of marine rhodopsin-containing bacteria.</title>
        <authorList>
            <person name="Yoshizawa S."/>
            <person name="Kumagai Y."/>
            <person name="Kogure K."/>
        </authorList>
    </citation>
    <scope>NUCLEOTIDE SEQUENCE [LARGE SCALE GENOMIC DNA]</scope>
    <source>
        <strain evidence="4 5">SAORIC-28</strain>
    </source>
</reference>
<keyword evidence="1 2" id="KW-0597">Phosphoprotein</keyword>
<dbReference type="PROSITE" id="PS50110">
    <property type="entry name" value="RESPONSE_REGULATORY"/>
    <property type="match status" value="1"/>
</dbReference>
<dbReference type="OrthoDB" id="7631574at2"/>
<sequence length="130" mass="14284">MADTPTRALVVDDETDVQFLFTQKFRREVRKGLLEFVFATSGEEALEKLRTGEAADVVVVLSDINMPGMSGLDLLAEITREFPDVEVYMVTAYDDNQLESTALQGGARGYLTKPIDFGTLKGEVFGIEAA</sequence>
<evidence type="ECO:0000313" key="4">
    <source>
        <dbReference type="EMBL" id="PAP76943.1"/>
    </source>
</evidence>
<dbReference type="InterPro" id="IPR050595">
    <property type="entry name" value="Bact_response_regulator"/>
</dbReference>
<dbReference type="InterPro" id="IPR011006">
    <property type="entry name" value="CheY-like_superfamily"/>
</dbReference>
<dbReference type="EMBL" id="MQWD01000001">
    <property type="protein sequence ID" value="PAP76943.1"/>
    <property type="molecule type" value="Genomic_DNA"/>
</dbReference>
<comment type="caution">
    <text evidence="4">The sequence shown here is derived from an EMBL/GenBank/DDBJ whole genome shotgun (WGS) entry which is preliminary data.</text>
</comment>
<evidence type="ECO:0000256" key="1">
    <source>
        <dbReference type="ARBA" id="ARBA00022553"/>
    </source>
</evidence>
<gene>
    <name evidence="4" type="ORF">BSZ37_11125</name>
</gene>
<dbReference type="InterPro" id="IPR001789">
    <property type="entry name" value="Sig_transdc_resp-reg_receiver"/>
</dbReference>
<dbReference type="Gene3D" id="3.40.50.2300">
    <property type="match status" value="1"/>
</dbReference>
<name>A0A271J0F4_9BACT</name>
<feature type="modified residue" description="4-aspartylphosphate" evidence="2">
    <location>
        <position position="63"/>
    </location>
</feature>
<proteinExistence type="predicted"/>
<keyword evidence="5" id="KW-1185">Reference proteome</keyword>
<accession>A0A271J0F4</accession>
<organism evidence="4 5">
    <name type="scientific">Rubrivirga marina</name>
    <dbReference type="NCBI Taxonomy" id="1196024"/>
    <lineage>
        <taxon>Bacteria</taxon>
        <taxon>Pseudomonadati</taxon>
        <taxon>Rhodothermota</taxon>
        <taxon>Rhodothermia</taxon>
        <taxon>Rhodothermales</taxon>
        <taxon>Rubricoccaceae</taxon>
        <taxon>Rubrivirga</taxon>
    </lineage>
</organism>
<dbReference type="PANTHER" id="PTHR44591">
    <property type="entry name" value="STRESS RESPONSE REGULATOR PROTEIN 1"/>
    <property type="match status" value="1"/>
</dbReference>
<evidence type="ECO:0000259" key="3">
    <source>
        <dbReference type="PROSITE" id="PS50110"/>
    </source>
</evidence>
<dbReference type="PANTHER" id="PTHR44591:SF3">
    <property type="entry name" value="RESPONSE REGULATORY DOMAIN-CONTAINING PROTEIN"/>
    <property type="match status" value="1"/>
</dbReference>
<dbReference type="SMART" id="SM00448">
    <property type="entry name" value="REC"/>
    <property type="match status" value="1"/>
</dbReference>
<dbReference type="AlphaFoldDB" id="A0A271J0F4"/>
<evidence type="ECO:0000256" key="2">
    <source>
        <dbReference type="PROSITE-ProRule" id="PRU00169"/>
    </source>
</evidence>